<feature type="region of interest" description="Disordered" evidence="10">
    <location>
        <begin position="2962"/>
        <end position="3014"/>
    </location>
</feature>
<evidence type="ECO:0000256" key="8">
    <source>
        <dbReference type="ARBA" id="ARBA00023242"/>
    </source>
</evidence>
<dbReference type="InterPro" id="IPR000330">
    <property type="entry name" value="SNF2_N"/>
</dbReference>
<feature type="domain" description="Helicase C-terminal" evidence="13">
    <location>
        <begin position="2519"/>
        <end position="2692"/>
    </location>
</feature>
<dbReference type="Pfam" id="PF00176">
    <property type="entry name" value="SNF2-rel_dom"/>
    <property type="match status" value="1"/>
</dbReference>
<dbReference type="GO" id="GO:0003677">
    <property type="term" value="F:DNA binding"/>
    <property type="evidence" value="ECO:0007669"/>
    <property type="project" value="UniProtKB-KW"/>
</dbReference>
<feature type="region of interest" description="Disordered" evidence="10">
    <location>
        <begin position="2011"/>
        <end position="2261"/>
    </location>
</feature>
<feature type="compositionally biased region" description="Acidic residues" evidence="10">
    <location>
        <begin position="544"/>
        <end position="554"/>
    </location>
</feature>
<feature type="region of interest" description="Disordered" evidence="10">
    <location>
        <begin position="517"/>
        <end position="567"/>
    </location>
</feature>
<feature type="region of interest" description="Disordered" evidence="10">
    <location>
        <begin position="1449"/>
        <end position="1514"/>
    </location>
</feature>
<keyword evidence="9" id="KW-0175">Coiled coil</keyword>
<dbReference type="CDD" id="cd18793">
    <property type="entry name" value="SF2_C_SNF"/>
    <property type="match status" value="1"/>
</dbReference>
<feature type="compositionally biased region" description="Polar residues" evidence="10">
    <location>
        <begin position="1113"/>
        <end position="1129"/>
    </location>
</feature>
<dbReference type="Gene3D" id="3.40.50.300">
    <property type="entry name" value="P-loop containing nucleotide triphosphate hydrolases"/>
    <property type="match status" value="2"/>
</dbReference>
<dbReference type="InterPro" id="IPR001650">
    <property type="entry name" value="Helicase_C-like"/>
</dbReference>
<keyword evidence="7" id="KW-0238">DNA-binding</keyword>
<feature type="compositionally biased region" description="Polar residues" evidence="10">
    <location>
        <begin position="1826"/>
        <end position="1842"/>
    </location>
</feature>
<accession>A0A8X6IBB3</accession>
<feature type="compositionally biased region" description="Polar residues" evidence="10">
    <location>
        <begin position="1957"/>
        <end position="1970"/>
    </location>
</feature>
<dbReference type="Gene3D" id="1.20.120.850">
    <property type="entry name" value="SWI2/SNF2 ATPases, N-terminal domain"/>
    <property type="match status" value="1"/>
</dbReference>
<feature type="compositionally biased region" description="Polar residues" evidence="10">
    <location>
        <begin position="457"/>
        <end position="473"/>
    </location>
</feature>
<feature type="region of interest" description="Disordered" evidence="10">
    <location>
        <begin position="3546"/>
        <end position="3595"/>
    </location>
</feature>
<feature type="compositionally biased region" description="Low complexity" evidence="10">
    <location>
        <begin position="1805"/>
        <end position="1823"/>
    </location>
</feature>
<dbReference type="GO" id="GO:0005634">
    <property type="term" value="C:nucleus"/>
    <property type="evidence" value="ECO:0007669"/>
    <property type="project" value="UniProtKB-SubCell"/>
</dbReference>
<evidence type="ECO:0000256" key="5">
    <source>
        <dbReference type="ARBA" id="ARBA00022806"/>
    </source>
</evidence>
<protein>
    <submittedName>
        <fullName evidence="14">Helicase ARIP4</fullName>
    </submittedName>
</protein>
<feature type="signal peptide" evidence="11">
    <location>
        <begin position="1"/>
        <end position="18"/>
    </location>
</feature>
<dbReference type="GO" id="GO:0005524">
    <property type="term" value="F:ATP binding"/>
    <property type="evidence" value="ECO:0007669"/>
    <property type="project" value="UniProtKB-KW"/>
</dbReference>
<feature type="compositionally biased region" description="Polar residues" evidence="10">
    <location>
        <begin position="1225"/>
        <end position="1242"/>
    </location>
</feature>
<evidence type="ECO:0000256" key="10">
    <source>
        <dbReference type="SAM" id="MobiDB-lite"/>
    </source>
</evidence>
<feature type="region of interest" description="Disordered" evidence="10">
    <location>
        <begin position="1007"/>
        <end position="1028"/>
    </location>
</feature>
<feature type="compositionally biased region" description="Low complexity" evidence="10">
    <location>
        <begin position="1062"/>
        <end position="1112"/>
    </location>
</feature>
<feature type="compositionally biased region" description="Polar residues" evidence="10">
    <location>
        <begin position="555"/>
        <end position="567"/>
    </location>
</feature>
<feature type="compositionally biased region" description="Polar residues" evidence="10">
    <location>
        <begin position="1560"/>
        <end position="1589"/>
    </location>
</feature>
<evidence type="ECO:0000259" key="13">
    <source>
        <dbReference type="PROSITE" id="PS51194"/>
    </source>
</evidence>
<evidence type="ECO:0000256" key="7">
    <source>
        <dbReference type="ARBA" id="ARBA00023125"/>
    </source>
</evidence>
<feature type="compositionally biased region" description="Polar residues" evidence="10">
    <location>
        <begin position="1449"/>
        <end position="1493"/>
    </location>
</feature>
<dbReference type="PANTHER" id="PTHR45797">
    <property type="entry name" value="RAD54-LIKE"/>
    <property type="match status" value="1"/>
</dbReference>
<name>A0A8X6IBB3_NEPPI</name>
<feature type="compositionally biased region" description="Polar residues" evidence="10">
    <location>
        <begin position="1262"/>
        <end position="1283"/>
    </location>
</feature>
<feature type="compositionally biased region" description="Low complexity" evidence="10">
    <location>
        <begin position="1382"/>
        <end position="1406"/>
    </location>
</feature>
<dbReference type="OrthoDB" id="6436697at2759"/>
<feature type="region of interest" description="Disordered" evidence="10">
    <location>
        <begin position="366"/>
        <end position="386"/>
    </location>
</feature>
<feature type="region of interest" description="Disordered" evidence="10">
    <location>
        <begin position="1957"/>
        <end position="1992"/>
    </location>
</feature>
<dbReference type="GO" id="GO:0004386">
    <property type="term" value="F:helicase activity"/>
    <property type="evidence" value="ECO:0007669"/>
    <property type="project" value="UniProtKB-KW"/>
</dbReference>
<evidence type="ECO:0000256" key="1">
    <source>
        <dbReference type="ARBA" id="ARBA00004123"/>
    </source>
</evidence>
<gene>
    <name evidence="14" type="primary">rad54l2</name>
    <name evidence="14" type="ORF">NPIL_270692</name>
</gene>
<feature type="region of interest" description="Disordered" evidence="10">
    <location>
        <begin position="2281"/>
        <end position="2301"/>
    </location>
</feature>
<feature type="compositionally biased region" description="Polar residues" evidence="10">
    <location>
        <begin position="1151"/>
        <end position="1185"/>
    </location>
</feature>
<dbReference type="InterPro" id="IPR014001">
    <property type="entry name" value="Helicase_ATP-bd"/>
</dbReference>
<feature type="compositionally biased region" description="Polar residues" evidence="10">
    <location>
        <begin position="1679"/>
        <end position="1692"/>
    </location>
</feature>
<feature type="region of interest" description="Disordered" evidence="10">
    <location>
        <begin position="457"/>
        <end position="480"/>
    </location>
</feature>
<evidence type="ECO:0000256" key="4">
    <source>
        <dbReference type="ARBA" id="ARBA00022801"/>
    </source>
</evidence>
<evidence type="ECO:0000256" key="9">
    <source>
        <dbReference type="SAM" id="Coils"/>
    </source>
</evidence>
<dbReference type="SUPFAM" id="SSF52540">
    <property type="entry name" value="P-loop containing nucleoside triphosphate hydrolases"/>
    <property type="match status" value="2"/>
</dbReference>
<dbReference type="Gene3D" id="3.40.50.10810">
    <property type="entry name" value="Tandem AAA-ATPase domain"/>
    <property type="match status" value="1"/>
</dbReference>
<evidence type="ECO:0000256" key="3">
    <source>
        <dbReference type="ARBA" id="ARBA00022741"/>
    </source>
</evidence>
<feature type="compositionally biased region" description="Low complexity" evidence="10">
    <location>
        <begin position="1284"/>
        <end position="1375"/>
    </location>
</feature>
<feature type="region of interest" description="Disordered" evidence="10">
    <location>
        <begin position="1052"/>
        <end position="1423"/>
    </location>
</feature>
<feature type="compositionally biased region" description="Polar residues" evidence="10">
    <location>
        <begin position="3162"/>
        <end position="3180"/>
    </location>
</feature>
<keyword evidence="8" id="KW-0539">Nucleus</keyword>
<feature type="region of interest" description="Disordered" evidence="10">
    <location>
        <begin position="2356"/>
        <end position="2398"/>
    </location>
</feature>
<feature type="compositionally biased region" description="Low complexity" evidence="10">
    <location>
        <begin position="1971"/>
        <end position="1992"/>
    </location>
</feature>
<dbReference type="PROSITE" id="PS51192">
    <property type="entry name" value="HELICASE_ATP_BIND_1"/>
    <property type="match status" value="1"/>
</dbReference>
<dbReference type="SMART" id="SM00490">
    <property type="entry name" value="HELICc"/>
    <property type="match status" value="1"/>
</dbReference>
<feature type="compositionally biased region" description="Polar residues" evidence="10">
    <location>
        <begin position="1610"/>
        <end position="1632"/>
    </location>
</feature>
<feature type="compositionally biased region" description="Pro residues" evidence="10">
    <location>
        <begin position="1788"/>
        <end position="1804"/>
    </location>
</feature>
<evidence type="ECO:0000259" key="12">
    <source>
        <dbReference type="PROSITE" id="PS51192"/>
    </source>
</evidence>
<feature type="compositionally biased region" description="Polar residues" evidence="10">
    <location>
        <begin position="1889"/>
        <end position="1926"/>
    </location>
</feature>
<proteinExistence type="inferred from homology"/>
<dbReference type="InterPro" id="IPR038718">
    <property type="entry name" value="SNF2-like_sf"/>
</dbReference>
<keyword evidence="11" id="KW-0732">Signal</keyword>
<feature type="chain" id="PRO_5036470043" evidence="11">
    <location>
        <begin position="19"/>
        <end position="3595"/>
    </location>
</feature>
<feature type="compositionally biased region" description="Polar residues" evidence="10">
    <location>
        <begin position="1052"/>
        <end position="1061"/>
    </location>
</feature>
<feature type="domain" description="Helicase ATP-binding" evidence="12">
    <location>
        <begin position="621"/>
        <end position="786"/>
    </location>
</feature>
<keyword evidence="5 14" id="KW-0347">Helicase</keyword>
<feature type="compositionally biased region" description="Low complexity" evidence="10">
    <location>
        <begin position="3546"/>
        <end position="3569"/>
    </location>
</feature>
<feature type="compositionally biased region" description="Low complexity" evidence="10">
    <location>
        <begin position="1843"/>
        <end position="1888"/>
    </location>
</feature>
<dbReference type="EMBL" id="BMAW01089261">
    <property type="protein sequence ID" value="GFS38891.1"/>
    <property type="molecule type" value="Genomic_DNA"/>
</dbReference>
<dbReference type="InterPro" id="IPR044574">
    <property type="entry name" value="ARIP4-like"/>
</dbReference>
<feature type="compositionally biased region" description="Low complexity" evidence="10">
    <location>
        <begin position="1130"/>
        <end position="1150"/>
    </location>
</feature>
<keyword evidence="15" id="KW-1185">Reference proteome</keyword>
<feature type="compositionally biased region" description="Low complexity" evidence="10">
    <location>
        <begin position="2992"/>
        <end position="3007"/>
    </location>
</feature>
<dbReference type="PANTHER" id="PTHR45797:SF1">
    <property type="entry name" value="HELICASE ARIP4"/>
    <property type="match status" value="1"/>
</dbReference>
<feature type="region of interest" description="Disordered" evidence="10">
    <location>
        <begin position="3382"/>
        <end position="3428"/>
    </location>
</feature>
<comment type="similarity">
    <text evidence="2">Belongs to the SNF2/RAD54 helicase family.</text>
</comment>
<feature type="compositionally biased region" description="Low complexity" evidence="10">
    <location>
        <begin position="517"/>
        <end position="526"/>
    </location>
</feature>
<feature type="compositionally biased region" description="Polar residues" evidence="10">
    <location>
        <begin position="2965"/>
        <end position="2974"/>
    </location>
</feature>
<evidence type="ECO:0000256" key="11">
    <source>
        <dbReference type="SAM" id="SignalP"/>
    </source>
</evidence>
<feature type="compositionally biased region" description="Low complexity" evidence="10">
    <location>
        <begin position="1633"/>
        <end position="1678"/>
    </location>
</feature>
<feature type="region of interest" description="Disordered" evidence="10">
    <location>
        <begin position="948"/>
        <end position="968"/>
    </location>
</feature>
<evidence type="ECO:0000313" key="14">
    <source>
        <dbReference type="EMBL" id="GFS38891.1"/>
    </source>
</evidence>
<dbReference type="Pfam" id="PF00271">
    <property type="entry name" value="Helicase_C"/>
    <property type="match status" value="1"/>
</dbReference>
<dbReference type="Proteomes" id="UP000887013">
    <property type="component" value="Unassembled WGS sequence"/>
</dbReference>
<reference evidence="14" key="1">
    <citation type="submission" date="2020-08" db="EMBL/GenBank/DDBJ databases">
        <title>Multicomponent nature underlies the extraordinary mechanical properties of spider dragline silk.</title>
        <authorList>
            <person name="Kono N."/>
            <person name="Nakamura H."/>
            <person name="Mori M."/>
            <person name="Yoshida Y."/>
            <person name="Ohtoshi R."/>
            <person name="Malay A.D."/>
            <person name="Moran D.A.P."/>
            <person name="Tomita M."/>
            <person name="Numata K."/>
            <person name="Arakawa K."/>
        </authorList>
    </citation>
    <scope>NUCLEOTIDE SEQUENCE</scope>
</reference>
<dbReference type="PROSITE" id="PS51194">
    <property type="entry name" value="HELICASE_CTER"/>
    <property type="match status" value="1"/>
</dbReference>
<feature type="compositionally biased region" description="Low complexity" evidence="10">
    <location>
        <begin position="1531"/>
        <end position="1543"/>
    </location>
</feature>
<feature type="compositionally biased region" description="Low complexity" evidence="10">
    <location>
        <begin position="1015"/>
        <end position="1028"/>
    </location>
</feature>
<evidence type="ECO:0000256" key="2">
    <source>
        <dbReference type="ARBA" id="ARBA00007025"/>
    </source>
</evidence>
<feature type="compositionally biased region" description="Basic and acidic residues" evidence="10">
    <location>
        <begin position="368"/>
        <end position="386"/>
    </location>
</feature>
<organism evidence="14 15">
    <name type="scientific">Nephila pilipes</name>
    <name type="common">Giant wood spider</name>
    <name type="synonym">Nephila maculata</name>
    <dbReference type="NCBI Taxonomy" id="299642"/>
    <lineage>
        <taxon>Eukaryota</taxon>
        <taxon>Metazoa</taxon>
        <taxon>Ecdysozoa</taxon>
        <taxon>Arthropoda</taxon>
        <taxon>Chelicerata</taxon>
        <taxon>Arachnida</taxon>
        <taxon>Araneae</taxon>
        <taxon>Araneomorphae</taxon>
        <taxon>Entelegynae</taxon>
        <taxon>Araneoidea</taxon>
        <taxon>Nephilidae</taxon>
        <taxon>Nephila</taxon>
    </lineage>
</organism>
<feature type="compositionally biased region" description="Basic residues" evidence="10">
    <location>
        <begin position="3398"/>
        <end position="3413"/>
    </location>
</feature>
<keyword evidence="6" id="KW-0067">ATP-binding</keyword>
<feature type="compositionally biased region" description="Low complexity" evidence="10">
    <location>
        <begin position="1245"/>
        <end position="1261"/>
    </location>
</feature>
<feature type="compositionally biased region" description="Low complexity" evidence="10">
    <location>
        <begin position="1494"/>
        <end position="1505"/>
    </location>
</feature>
<feature type="compositionally biased region" description="Polar residues" evidence="10">
    <location>
        <begin position="1407"/>
        <end position="1423"/>
    </location>
</feature>
<evidence type="ECO:0000256" key="6">
    <source>
        <dbReference type="ARBA" id="ARBA00022840"/>
    </source>
</evidence>
<feature type="compositionally biased region" description="Polar residues" evidence="10">
    <location>
        <begin position="3570"/>
        <end position="3595"/>
    </location>
</feature>
<dbReference type="InterPro" id="IPR027417">
    <property type="entry name" value="P-loop_NTPase"/>
</dbReference>
<feature type="coiled-coil region" evidence="9">
    <location>
        <begin position="420"/>
        <end position="455"/>
    </location>
</feature>
<dbReference type="InterPro" id="IPR049730">
    <property type="entry name" value="SNF2/RAD54-like_C"/>
</dbReference>
<feature type="region of interest" description="Disordered" evidence="10">
    <location>
        <begin position="1531"/>
        <end position="1926"/>
    </location>
</feature>
<feature type="compositionally biased region" description="Polar residues" evidence="10">
    <location>
        <begin position="2376"/>
        <end position="2398"/>
    </location>
</feature>
<feature type="region of interest" description="Disordered" evidence="10">
    <location>
        <begin position="2460"/>
        <end position="2479"/>
    </location>
</feature>
<dbReference type="GO" id="GO:0016887">
    <property type="term" value="F:ATP hydrolysis activity"/>
    <property type="evidence" value="ECO:0007669"/>
    <property type="project" value="InterPro"/>
</dbReference>
<feature type="compositionally biased region" description="Low complexity" evidence="10">
    <location>
        <begin position="1186"/>
        <end position="1224"/>
    </location>
</feature>
<keyword evidence="3" id="KW-0547">Nucleotide-binding</keyword>
<comment type="subcellular location">
    <subcellularLocation>
        <location evidence="1">Nucleus</location>
    </subcellularLocation>
</comment>
<sequence>MRLIFNIFLANLLSYSLSNITVLQICDDTCIKNQNSCESKEQYPDVTTIAHSAMEVFPPDDPQPNEVGTETAVSRLEQIKDWDESFASLEIALQAACETQNVDSNIDSCAKDCTVPDITVLNENQPKSEVKRKWEDENFDVDDDKPKLKRTNSMLIGSGEVTIQLVDSTNIGCDTLPISNLLSVVKSETEVKSEELGFNVPSEELHVETKNSLEFIQLETKNAEVKIDPELKNETVDSKSDVFPDVKTETCFDSKSTFPTEEKNFSADSEMTVSTDIKSESGFTEDLGIESKADFFSADNEILSYDMKNPDELSDFNTKLKSEDVLSENLDKKQPDITNKLISVPTMEEDLETNSLNDATLSNMEESCDVKKEKKEKKEESCDKGLKKDDKLSKKKKFERCNIRDIKLDDELDAVTLSAQKEEQERIQRLQEAQLRALQERLQQIEVEKEALSQLFSQPGDTPNLFDSSSMTEEPTEDCKKPLIKGENDIVLVESDEDKKAKLQGIVPTPIEENIINISSSSSCNESDTDDSDKKDDDIMVLSDEGETEGESTAEDPNNSGAHTNDCFNLPDEEGRVLVNVGHPPEDPDIFLAPQIAKVIKPHQIGGIRFLYDNVVENLERYKSSSGFGCILAHSMGLGKTVQVVSFVDVFLRHTPATLVLCIVPINTIQNWKAEFDMWVPPSDCVEDAQVLSGEVRPRDYNVYTLNENFKTMAARAALIEMYEHIVIPGPDLVICDEGHRIKNSLASTSMALKSIKTRRRVVLTGYPLQNNLLEYWCMVDFVRPNYLGTRAEFCNMFERPISNGQCIDSTPRDRQLMRFRSHVLHSLLVGFVQRRGHSVLRAVLPKKEEHVLLIRMTPIQRQLYKCFVKDLLYVQQATNPLKLFAVCCKIWNHPDILYKLLQEKKAQEDIDLDIDITMASSSAISGSACTMKKRAINQTKPKLVQRPLRALPRSLKPQPGMNSSDDTIKSEAINCELRSIQGNDEVNFNSSDLCKEEFLSTNSSNMSIQKDFPQQGSQNSYQNQYSKSNLSQPFCQQNFNISSGQQYNTSQYIPQASNGNQTQFSSQTSPQSGSQQQYGQSTLLQPQYAQSQNQYSQSSSQTFSPSTSQFAGQTNTSQESSIHTPQSPSQTSFQAKSSQSSTVSYSPQTDSQKQYQPNLSQTQIPKQSKSNQDVHFSQSANQTFPSLSSQQYPQSSASLQPYNSQSSTQQYSQPQSYPPTSNQHQYSDQTPLQFTSASVDNRSAHSSSQQSYSQMTNSSSHVTEQPASHFSSQSTFQRSPPHSQFSQNQSSQQYSQHSTSLSSQFTAQGSFSQISSEHFSSQTPTQQTPPTTTFSQSFSQQSSEFSQPSLSQQYQPQNMQPFVQQQTVQSQFNQSHPPFPETTQTYPQQSSPMQPQFPQQAFSQPYRQSEQQPYSDQTSTQQFPQNLGQQNFTSSQPFSHQPLQATKFSGKQGVQNSFSQQSSVGNLQFAPSSSQSNTNQKQVSQSPPQEGNQQKFPQQPFSSQHSAESQFSQTAGSALPFCLQTSQSNSQAFSQQSSQSTTLYNPQQASPTPHLYVQPMSNTSQYNQQASKSPQGYNQVTNQQFTHSGNQTTQQYNQQQASQQYGSQLNQTSQYSQQTVSNSQQYPQLPASTQQFSSQSSKSQQFSQSNQNQPFSQQAKSSQNSQTQKSYSQSSQQPGQNISQFNQQTLFSQPASQYSAQVPPSQQYPQQSAQSPQQYNQPPVQSPQQFSQPPTQSPQQFTQPSIQTSQQFNQPPAHSPQQFSQPPAQSSQQFSQLPAQSPQQFTQPPPQSPQQFTQPPPQSPQQFSQPPAQSPQQFNQPPTQSPQQFNQPPAQSPQQFTQAPTQTSQQYNQQPAQSPQQYVQPPTQSPQQYLQQSDQSSQQFSQPTGQASHQYTQPTPPHQNSQSTQHFASHSHHQFTQQGTQASQDFNQPAIQKTSESFSQQLVQSSQQYNNLANQPPQQYNHISGQPSQQFNQQAAQSQQFSQQTNQPASIFNPQLNVNSQTYTQQFNQSGQSTQSYSQNSQASQQYNQITGQTSQQYTQQALQGSQQFPQQSNQQFPQLSCQPSQQYKQQPTQSPQQFAPPTQSSQQFPQQPAPSTQQFPQQPAQSPQQFTQQPALSPQQFSQPVQSPQQFSHQTTPSPQQFVQQPAQSPQQQYSQQTTSPQQFSQQPIQSPQQFPQQPTPSPQQFSQQPTPSPQQFSQQPTPSPQQFSQQPTPSPQQYSQQNAHSPQEFVQQSSQQTPQSSQQYSQLPSQQPYKQQALLPGQSTQFSIPQQCLTNAPSQQFPNSYPQSSNQDSLKGTFQSEYQNQTNISTLPQQGVTVQSVNPQALKQNTRGGKVKQGRSNKSLCQSLLPQTSTQHSPSSHKQPPSFSVQAFQNGSPSTNSSQHSIAQQTMKPLQTSGNATFQPLDSTAVHQDNFSLKHVKQDSEMFPNKCSKAAMQQGKTTHMNTDSANIQQLQHPNKSDPTQLENDQQSSTCSDAALIPFRDRMDSSINYEWAIPIMKDYVLGVVENSHKMMVLFVIISETLHMGDKLLVFSQSLSTLDLLEQFLSKIQVPRKPDQLDQAPNETWCRNKNYFRLDGSTSAQEREKLINEFNRNDSVSLFLLSTRAGCLGINLVGANRIVVMDASWNPCHDAQAVCRIYRYGQKKQCHIYRLVTDNSLEKRIYDRQVNKQGMSDRVVDELNPESNFTWKDVTTLIQDDEDDGPIQELAKFSSSYSDKVLKYLVTEMSPSLSKEPFEHESLLLDRKDLKLTKQEKRLAKQSYEMAKRANMINIRTTYSYLPGAAGQLIINNKQCQWVGGTTIRVLPNQSTSSGGNVRPGTTATPITASPSLMSSLFKQGVMVQKLTMPSNVSIPVLTPGAPPVVIPAGQDVLVLRTPKGVYLRLPDGRIIAVQLPPSLLAKTQFRPNVVTHFRPATPKVGGNQPSTVINTPRGQSIGIIKQTLQCGGTVRYLGPRSAAGSTVQNSARGSAPEVIDLSDDDEPSIRRSASTSNASTNSSESDTGSIDQDKLENSFQSSILPGKQITIRKVSPSSPQNVMSISKEKCEIPQVLSKNKQITIMPINPTNQQNRQKFAPQLAQPVRVQQMLLQPQQGKRKPFQKSSKAQISPLLSGKNVRPQITITQPTPAHSNIHSQKLRQSIPHQQKNHDFLESICESSMNSPSKQTEDSANMGSERSHSPAIVPSLQNPSVSEILQNSKGISISLSEPTKASSTSLPDSLASLTNKLNPNLQISPIEQSNISDVLPQKNIFHQKNVTATSTLQTQNTLNTEQSSQPICKSPQSSIKTDSSVQQLNVSQNMYGLKPTSSHPQINFPVSQATSLPSAVSSQLHNSDQTFQPHVISQTNLHQMQTKQHSELQPLQYVSQTNLSQIPRSAVVSPHPIQTAPQNRHIPSRKRKSTNKVASKKSQHEHSLVSSNHPLQSQSSEAIQQFHHLPENHFSSFPHHMSGSDFQAFPNFSSHKQVSHIQHPQPLHPLQHSQEHVLPHLQHMSHIYPIASHLTGSPSSLTDMQPPAPRAWPVPQPAVSSFHPFGQSSSFYSSGQESSQFSFQPSSFSLTPSSVASTTNQSESNILSGSGGEKTSQISSSDL</sequence>
<feature type="region of interest" description="Disordered" evidence="10">
    <location>
        <begin position="3162"/>
        <end position="3195"/>
    </location>
</feature>
<keyword evidence="4" id="KW-0378">Hydrolase</keyword>
<feature type="region of interest" description="Disordered" evidence="10">
    <location>
        <begin position="3130"/>
        <end position="3149"/>
    </location>
</feature>
<feature type="compositionally biased region" description="Low complexity" evidence="10">
    <location>
        <begin position="1590"/>
        <end position="1609"/>
    </location>
</feature>
<feature type="region of interest" description="Disordered" evidence="10">
    <location>
        <begin position="3097"/>
        <end position="3123"/>
    </location>
</feature>
<evidence type="ECO:0000313" key="15">
    <source>
        <dbReference type="Proteomes" id="UP000887013"/>
    </source>
</evidence>
<feature type="compositionally biased region" description="Low complexity" evidence="10">
    <location>
        <begin position="2357"/>
        <end position="2375"/>
    </location>
</feature>
<feature type="compositionally biased region" description="Low complexity" evidence="10">
    <location>
        <begin position="2013"/>
        <end position="2261"/>
    </location>
</feature>
<dbReference type="SMART" id="SM00487">
    <property type="entry name" value="DEXDc"/>
    <property type="match status" value="1"/>
</dbReference>
<feature type="compositionally biased region" description="Low complexity" evidence="10">
    <location>
        <begin position="1693"/>
        <end position="1787"/>
    </location>
</feature>
<comment type="caution">
    <text evidence="14">The sequence shown here is derived from an EMBL/GenBank/DDBJ whole genome shotgun (WGS) entry which is preliminary data.</text>
</comment>